<feature type="compositionally biased region" description="Basic and acidic residues" evidence="1">
    <location>
        <begin position="156"/>
        <end position="168"/>
    </location>
</feature>
<feature type="region of interest" description="Disordered" evidence="1">
    <location>
        <begin position="247"/>
        <end position="269"/>
    </location>
</feature>
<feature type="region of interest" description="Disordered" evidence="1">
    <location>
        <begin position="39"/>
        <end position="70"/>
    </location>
</feature>
<feature type="compositionally biased region" description="Low complexity" evidence="1">
    <location>
        <begin position="48"/>
        <end position="64"/>
    </location>
</feature>
<organism evidence="4 5">
    <name type="scientific">Pristionchus entomophagus</name>
    <dbReference type="NCBI Taxonomy" id="358040"/>
    <lineage>
        <taxon>Eukaryota</taxon>
        <taxon>Metazoa</taxon>
        <taxon>Ecdysozoa</taxon>
        <taxon>Nematoda</taxon>
        <taxon>Chromadorea</taxon>
        <taxon>Rhabditida</taxon>
        <taxon>Rhabditina</taxon>
        <taxon>Diplogasteromorpha</taxon>
        <taxon>Diplogasteroidea</taxon>
        <taxon>Neodiplogasteridae</taxon>
        <taxon>Pristionchus</taxon>
    </lineage>
</organism>
<dbReference type="CDD" id="cd07440">
    <property type="entry name" value="RGS"/>
    <property type="match status" value="1"/>
</dbReference>
<dbReference type="PROSITE" id="PS50004">
    <property type="entry name" value="C2"/>
    <property type="match status" value="1"/>
</dbReference>
<evidence type="ECO:0000313" key="5">
    <source>
        <dbReference type="Proteomes" id="UP001432027"/>
    </source>
</evidence>
<evidence type="ECO:0000313" key="4">
    <source>
        <dbReference type="EMBL" id="GMT06424.1"/>
    </source>
</evidence>
<proteinExistence type="predicted"/>
<dbReference type="SUPFAM" id="SSF48097">
    <property type="entry name" value="Regulator of G-protein signaling, RGS"/>
    <property type="match status" value="1"/>
</dbReference>
<dbReference type="InterPro" id="IPR044926">
    <property type="entry name" value="RGS_subdomain_2"/>
</dbReference>
<dbReference type="Gene3D" id="2.60.40.150">
    <property type="entry name" value="C2 domain"/>
    <property type="match status" value="1"/>
</dbReference>
<feature type="region of interest" description="Disordered" evidence="1">
    <location>
        <begin position="99"/>
        <end position="168"/>
    </location>
</feature>
<sequence length="600" mass="67618">QPPEIPLSAKRIAIDQEFHLSSSDSELDDDWEADYERRRLKNDRNLGSDRFSSFSDLSSEPSLPVRFSDNRYGNLNRVRKYHDDRSSSPSLRVSMQRRDHPFAQRHHKPSLSSQSSSTSATRTTNTVSTDSSASSRGRRRFVTSSPKDARGASQPARDDQFRHPDPKGKAYEATWITGKHEPIRPEKFHLPAAIAKARAATGIVFLRVLYSRKQVLIYIDRAEFFSVEDARQNRSTFVQVEMICGSRSNSSTNSHRSHSSSSDQRSRMTDVIENTDQPEFKQPFSFDLNDDSVDDRITISAIEEERIGQNRKRRKPIGCFTFPLIQIFKKAKLAGCFDDFYPVQVIKDGYFLLDSAEGYLNNFRMQKIVLSSINNTDGQSSSTSYNHDGASSSASSSIYSRDLPSSSASSAVDVPSVPAVEEYAAYAAEKKLKKNKLGKLSKMISSIGSKLTSAISTSTVSFHPSKEEVLQWEHSFNALIAHDYGRTLFAQFLGKSHASENLDFWIECETFRQMETGSESTTEKAKNIYKEFIAVCSSKWVNIDSETLASVNEAMERGCGPDTFSGAQNKIEELMRTDNYPRFLKDQIFMDVRCRCVGKA</sequence>
<name>A0AAV5UHH9_9BILA</name>
<dbReference type="SUPFAM" id="SSF49562">
    <property type="entry name" value="C2 domain (Calcium/lipid-binding domain, CaLB)"/>
    <property type="match status" value="1"/>
</dbReference>
<protein>
    <recommendedName>
        <fullName evidence="6">RGS domain-containing protein</fullName>
    </recommendedName>
</protein>
<feature type="compositionally biased region" description="Low complexity" evidence="1">
    <location>
        <begin position="247"/>
        <end position="263"/>
    </location>
</feature>
<gene>
    <name evidence="4" type="ORF">PENTCL1PPCAC_28598</name>
</gene>
<dbReference type="PANTHER" id="PTHR10845:SF259">
    <property type="entry name" value="RGS DOMAIN-CONTAINING PROTEIN-RELATED"/>
    <property type="match status" value="1"/>
</dbReference>
<dbReference type="Gene3D" id="1.10.167.10">
    <property type="entry name" value="Regulator of G-protein Signalling 4, domain 2"/>
    <property type="match status" value="1"/>
</dbReference>
<dbReference type="PROSITE" id="PS50132">
    <property type="entry name" value="RGS"/>
    <property type="match status" value="1"/>
</dbReference>
<accession>A0AAV5UHH9</accession>
<evidence type="ECO:0000259" key="3">
    <source>
        <dbReference type="PROSITE" id="PS50132"/>
    </source>
</evidence>
<dbReference type="InterPro" id="IPR000008">
    <property type="entry name" value="C2_dom"/>
</dbReference>
<keyword evidence="5" id="KW-1185">Reference proteome</keyword>
<feature type="non-terminal residue" evidence="4">
    <location>
        <position position="1"/>
    </location>
</feature>
<dbReference type="InterPro" id="IPR016137">
    <property type="entry name" value="RGS"/>
</dbReference>
<dbReference type="Pfam" id="PF00615">
    <property type="entry name" value="RGS"/>
    <property type="match status" value="1"/>
</dbReference>
<dbReference type="EMBL" id="BTSX01000006">
    <property type="protein sequence ID" value="GMT06424.1"/>
    <property type="molecule type" value="Genomic_DNA"/>
</dbReference>
<reference evidence="4" key="1">
    <citation type="submission" date="2023-10" db="EMBL/GenBank/DDBJ databases">
        <title>Genome assembly of Pristionchus species.</title>
        <authorList>
            <person name="Yoshida K."/>
            <person name="Sommer R.J."/>
        </authorList>
    </citation>
    <scope>NUCLEOTIDE SEQUENCE</scope>
    <source>
        <strain evidence="4">RS0144</strain>
    </source>
</reference>
<evidence type="ECO:0008006" key="6">
    <source>
        <dbReference type="Google" id="ProtNLM"/>
    </source>
</evidence>
<dbReference type="SMART" id="SM00239">
    <property type="entry name" value="C2"/>
    <property type="match status" value="1"/>
</dbReference>
<dbReference type="FunFam" id="1.10.167.10:FF:000001">
    <property type="entry name" value="Putative regulator of g-protein signaling 12"/>
    <property type="match status" value="1"/>
</dbReference>
<dbReference type="Proteomes" id="UP001432027">
    <property type="component" value="Unassembled WGS sequence"/>
</dbReference>
<comment type="caution">
    <text evidence="4">The sequence shown here is derived from an EMBL/GenBank/DDBJ whole genome shotgun (WGS) entry which is preliminary data.</text>
</comment>
<dbReference type="SMART" id="SM00315">
    <property type="entry name" value="RGS"/>
    <property type="match status" value="1"/>
</dbReference>
<feature type="domain" description="RGS" evidence="3">
    <location>
        <begin position="475"/>
        <end position="593"/>
    </location>
</feature>
<feature type="compositionally biased region" description="Low complexity" evidence="1">
    <location>
        <begin position="110"/>
        <end position="132"/>
    </location>
</feature>
<dbReference type="InterPro" id="IPR035892">
    <property type="entry name" value="C2_domain_sf"/>
</dbReference>
<dbReference type="PRINTS" id="PR01301">
    <property type="entry name" value="RGSPROTEIN"/>
</dbReference>
<evidence type="ECO:0000256" key="1">
    <source>
        <dbReference type="SAM" id="MobiDB-lite"/>
    </source>
</evidence>
<dbReference type="AlphaFoldDB" id="A0AAV5UHH9"/>
<dbReference type="PANTHER" id="PTHR10845">
    <property type="entry name" value="REGULATOR OF G PROTEIN SIGNALING"/>
    <property type="match status" value="1"/>
</dbReference>
<dbReference type="InterPro" id="IPR036305">
    <property type="entry name" value="RGS_sf"/>
</dbReference>
<evidence type="ECO:0000259" key="2">
    <source>
        <dbReference type="PROSITE" id="PS50004"/>
    </source>
</evidence>
<feature type="domain" description="C2" evidence="2">
    <location>
        <begin position="184"/>
        <end position="337"/>
    </location>
</feature>